<evidence type="ECO:0000256" key="1">
    <source>
        <dbReference type="SAM" id="SignalP"/>
    </source>
</evidence>
<evidence type="ECO:0000313" key="2">
    <source>
        <dbReference type="EMBL" id="KAE8378121.1"/>
    </source>
</evidence>
<name>A0A5N7B8Q8_9EURO</name>
<feature type="chain" id="PRO_5024855835" description="Major facilitator superfamily (MFS) profile domain-containing protein" evidence="1">
    <location>
        <begin position="25"/>
        <end position="105"/>
    </location>
</feature>
<dbReference type="AlphaFoldDB" id="A0A5N7B8Q8"/>
<sequence length="105" mass="12150">MIFASFLTVAILFLWFMMPEELKFQEIDDVFQSRIFWGKQKSQLCYGNLAYTCSVDAERGETQRLEDLQNAGARKVKSVDASKNTGLVLCQAERRSYICSSFPFW</sequence>
<organism evidence="2 3">
    <name type="scientific">Aspergillus bertholletiae</name>
    <dbReference type="NCBI Taxonomy" id="1226010"/>
    <lineage>
        <taxon>Eukaryota</taxon>
        <taxon>Fungi</taxon>
        <taxon>Dikarya</taxon>
        <taxon>Ascomycota</taxon>
        <taxon>Pezizomycotina</taxon>
        <taxon>Eurotiomycetes</taxon>
        <taxon>Eurotiomycetidae</taxon>
        <taxon>Eurotiales</taxon>
        <taxon>Aspergillaceae</taxon>
        <taxon>Aspergillus</taxon>
        <taxon>Aspergillus subgen. Circumdati</taxon>
    </lineage>
</organism>
<dbReference type="EMBL" id="ML736212">
    <property type="protein sequence ID" value="KAE8378121.1"/>
    <property type="molecule type" value="Genomic_DNA"/>
</dbReference>
<evidence type="ECO:0000313" key="3">
    <source>
        <dbReference type="Proteomes" id="UP000326198"/>
    </source>
</evidence>
<dbReference type="Proteomes" id="UP000326198">
    <property type="component" value="Unassembled WGS sequence"/>
</dbReference>
<evidence type="ECO:0008006" key="4">
    <source>
        <dbReference type="Google" id="ProtNLM"/>
    </source>
</evidence>
<proteinExistence type="predicted"/>
<gene>
    <name evidence="2" type="ORF">BDV26DRAFT_197220</name>
</gene>
<keyword evidence="1" id="KW-0732">Signal</keyword>
<accession>A0A5N7B8Q8</accession>
<protein>
    <recommendedName>
        <fullName evidence="4">Major facilitator superfamily (MFS) profile domain-containing protein</fullName>
    </recommendedName>
</protein>
<feature type="signal peptide" evidence="1">
    <location>
        <begin position="1"/>
        <end position="24"/>
    </location>
</feature>
<keyword evidence="3" id="KW-1185">Reference proteome</keyword>
<reference evidence="2 3" key="1">
    <citation type="submission" date="2019-04" db="EMBL/GenBank/DDBJ databases">
        <title>Friends and foes A comparative genomics studyof 23 Aspergillus species from section Flavi.</title>
        <authorList>
            <consortium name="DOE Joint Genome Institute"/>
            <person name="Kjaerbolling I."/>
            <person name="Vesth T."/>
            <person name="Frisvad J.C."/>
            <person name="Nybo J.L."/>
            <person name="Theobald S."/>
            <person name="Kildgaard S."/>
            <person name="Isbrandt T."/>
            <person name="Kuo A."/>
            <person name="Sato A."/>
            <person name="Lyhne E.K."/>
            <person name="Kogle M.E."/>
            <person name="Wiebenga A."/>
            <person name="Kun R.S."/>
            <person name="Lubbers R.J."/>
            <person name="Makela M.R."/>
            <person name="Barry K."/>
            <person name="Chovatia M."/>
            <person name="Clum A."/>
            <person name="Daum C."/>
            <person name="Haridas S."/>
            <person name="He G."/>
            <person name="LaButti K."/>
            <person name="Lipzen A."/>
            <person name="Mondo S."/>
            <person name="Riley R."/>
            <person name="Salamov A."/>
            <person name="Simmons B.A."/>
            <person name="Magnuson J.K."/>
            <person name="Henrissat B."/>
            <person name="Mortensen U.H."/>
            <person name="Larsen T.O."/>
            <person name="Devries R.P."/>
            <person name="Grigoriev I.V."/>
            <person name="Machida M."/>
            <person name="Baker S.E."/>
            <person name="Andersen M.R."/>
        </authorList>
    </citation>
    <scope>NUCLEOTIDE SEQUENCE [LARGE SCALE GENOMIC DNA]</scope>
    <source>
        <strain evidence="2 3">IBT 29228</strain>
    </source>
</reference>